<proteinExistence type="predicted"/>
<evidence type="ECO:0000313" key="1">
    <source>
        <dbReference type="EMBL" id="KKO02704.1"/>
    </source>
</evidence>
<accession>A0A0F9YE20</accession>
<dbReference type="AlphaFoldDB" id="A0A0F9YE20"/>
<gene>
    <name evidence="1" type="ORF">LCGC14_0101530</name>
</gene>
<name>A0A0F9YE20_9ZZZZ</name>
<comment type="caution">
    <text evidence="1">The sequence shown here is derived from an EMBL/GenBank/DDBJ whole genome shotgun (WGS) entry which is preliminary data.</text>
</comment>
<protein>
    <submittedName>
        <fullName evidence="1">Uncharacterized protein</fullName>
    </submittedName>
</protein>
<reference evidence="1" key="1">
    <citation type="journal article" date="2015" name="Nature">
        <title>Complex archaea that bridge the gap between prokaryotes and eukaryotes.</title>
        <authorList>
            <person name="Spang A."/>
            <person name="Saw J.H."/>
            <person name="Jorgensen S.L."/>
            <person name="Zaremba-Niedzwiedzka K."/>
            <person name="Martijn J."/>
            <person name="Lind A.E."/>
            <person name="van Eijk R."/>
            <person name="Schleper C."/>
            <person name="Guy L."/>
            <person name="Ettema T.J."/>
        </authorList>
    </citation>
    <scope>NUCLEOTIDE SEQUENCE</scope>
</reference>
<organism evidence="1">
    <name type="scientific">marine sediment metagenome</name>
    <dbReference type="NCBI Taxonomy" id="412755"/>
    <lineage>
        <taxon>unclassified sequences</taxon>
        <taxon>metagenomes</taxon>
        <taxon>ecological metagenomes</taxon>
    </lineage>
</organism>
<sequence>MAIIIRASNPSQIFIELKDDGYPMKTFRRCLCPIGGNWIGEAAKCDQNPLDTVRREIMEEICLEKRTASTIELDLLGIKPGRSFYQVPTIDQIPTSDDIKILDELKQVIAEGLVPFGDYINTIPKSVLDRSDPENERDGFSALVSYWAVALDEQRWKEITALQEKFGNLSNESITLVTSVDEIIEVGVKTAFGHDRPLKEFFLCYGLHSAQQFPLINGISSQEIGKPLASYQEYLERYEILKKPKFL</sequence>
<dbReference type="EMBL" id="LAZR01000029">
    <property type="protein sequence ID" value="KKO02704.1"/>
    <property type="molecule type" value="Genomic_DNA"/>
</dbReference>